<organism evidence="2 3">
    <name type="scientific">Sporomusa ovata</name>
    <dbReference type="NCBI Taxonomy" id="2378"/>
    <lineage>
        <taxon>Bacteria</taxon>
        <taxon>Bacillati</taxon>
        <taxon>Bacillota</taxon>
        <taxon>Negativicutes</taxon>
        <taxon>Selenomonadales</taxon>
        <taxon>Sporomusaceae</taxon>
        <taxon>Sporomusa</taxon>
    </lineage>
</organism>
<dbReference type="Gene3D" id="3.40.50.150">
    <property type="entry name" value="Vaccinia Virus protein VP39"/>
    <property type="match status" value="1"/>
</dbReference>
<feature type="domain" description="Methyltransferase" evidence="1">
    <location>
        <begin position="40"/>
        <end position="172"/>
    </location>
</feature>
<dbReference type="GO" id="GO:0032259">
    <property type="term" value="P:methylation"/>
    <property type="evidence" value="ECO:0007669"/>
    <property type="project" value="UniProtKB-KW"/>
</dbReference>
<dbReference type="CDD" id="cd02440">
    <property type="entry name" value="AdoMet_MTases"/>
    <property type="match status" value="1"/>
</dbReference>
<dbReference type="InterPro" id="IPR025714">
    <property type="entry name" value="Methyltranfer_dom"/>
</dbReference>
<evidence type="ECO:0000313" key="2">
    <source>
        <dbReference type="EMBL" id="CQR73034.1"/>
    </source>
</evidence>
<accession>A0A0U1L299</accession>
<dbReference type="GO" id="GO:0043770">
    <property type="term" value="F:demethylmenaquinone methyltransferase activity"/>
    <property type="evidence" value="ECO:0007669"/>
    <property type="project" value="UniProtKB-EC"/>
</dbReference>
<reference evidence="3" key="1">
    <citation type="submission" date="2015-03" db="EMBL/GenBank/DDBJ databases">
        <authorList>
            <person name="Nijsse Bart"/>
        </authorList>
    </citation>
    <scope>NUCLEOTIDE SEQUENCE [LARGE SCALE GENOMIC DNA]</scope>
</reference>
<dbReference type="PANTHER" id="PTHR43861:SF1">
    <property type="entry name" value="TRANS-ACONITATE 2-METHYLTRANSFERASE"/>
    <property type="match status" value="1"/>
</dbReference>
<keyword evidence="2" id="KW-0808">Transferase</keyword>
<protein>
    <submittedName>
        <fullName evidence="2">2-heptaprenyl-1,4-naphthoquinone methyltransferase</fullName>
        <ecNumber evidence="2">2.1.1.163</ecNumber>
    </submittedName>
</protein>
<dbReference type="SUPFAM" id="SSF53335">
    <property type="entry name" value="S-adenosyl-L-methionine-dependent methyltransferases"/>
    <property type="match status" value="1"/>
</dbReference>
<dbReference type="Proteomes" id="UP000049855">
    <property type="component" value="Unassembled WGS sequence"/>
</dbReference>
<sequence length="199" mass="22476">MSNGTTSRVDYSFQHKKCVRRPSSFDMHDSKQVFSELSINEGDIFLDMGCGAGDYTKRASQSVGDSGLVYAMDIREDMIESLRAEVNSQGFRNIKTIVADITAPLPIESQSIDICLLSTVLHAVEMDNRRTIFSELHRILKYGGRVAIIECKKEDMPFGPPKHMRLSPEEVERAMTQYGFEMINLVDLGYNYMIQCSAK</sequence>
<dbReference type="EMBL" id="CTRP01000012">
    <property type="protein sequence ID" value="CQR73034.1"/>
    <property type="molecule type" value="Genomic_DNA"/>
</dbReference>
<gene>
    <name evidence="2" type="ORF">SpAn4DRAFT_2266</name>
</gene>
<evidence type="ECO:0000259" key="1">
    <source>
        <dbReference type="Pfam" id="PF13847"/>
    </source>
</evidence>
<name>A0A0U1L299_9FIRM</name>
<dbReference type="Pfam" id="PF13847">
    <property type="entry name" value="Methyltransf_31"/>
    <property type="match status" value="1"/>
</dbReference>
<dbReference type="EC" id="2.1.1.163" evidence="2"/>
<dbReference type="PANTHER" id="PTHR43861">
    <property type="entry name" value="TRANS-ACONITATE 2-METHYLTRANSFERASE-RELATED"/>
    <property type="match status" value="1"/>
</dbReference>
<keyword evidence="2" id="KW-0489">Methyltransferase</keyword>
<proteinExistence type="predicted"/>
<dbReference type="RefSeq" id="WP_021167846.1">
    <property type="nucleotide sequence ID" value="NZ_CTRP01000012.1"/>
</dbReference>
<keyword evidence="3" id="KW-1185">Reference proteome</keyword>
<dbReference type="InterPro" id="IPR029063">
    <property type="entry name" value="SAM-dependent_MTases_sf"/>
</dbReference>
<evidence type="ECO:0000313" key="3">
    <source>
        <dbReference type="Proteomes" id="UP000049855"/>
    </source>
</evidence>
<dbReference type="AlphaFoldDB" id="A0A0U1L299"/>